<dbReference type="Gene3D" id="1.10.439.10">
    <property type="entry name" value="Penicillin Amidohydrolase, domain 1"/>
    <property type="match status" value="1"/>
</dbReference>
<dbReference type="InterPro" id="IPR014395">
    <property type="entry name" value="Pen/GL7ACA/AHL_acylase"/>
</dbReference>
<comment type="similarity">
    <text evidence="1">Belongs to the peptidase S45 family.</text>
</comment>
<dbReference type="InterPro" id="IPR043147">
    <property type="entry name" value="Penicillin_amidase_A-knob"/>
</dbReference>
<dbReference type="Gene3D" id="2.30.120.10">
    <property type="match status" value="1"/>
</dbReference>
<name>I6ZSL0_MELRP</name>
<dbReference type="Gene3D" id="3.60.20.10">
    <property type="entry name" value="Glutamine Phosphoribosylpyrophosphate, subunit 1, domain 1"/>
    <property type="match status" value="1"/>
</dbReference>
<dbReference type="GO" id="GO:0016811">
    <property type="term" value="F:hydrolase activity, acting on carbon-nitrogen (but not peptide) bonds, in linear amides"/>
    <property type="evidence" value="ECO:0007669"/>
    <property type="project" value="InterPro"/>
</dbReference>
<dbReference type="KEGG" id="mro:MROS_1780"/>
<sequence length="821" mass="94284">MKKWKKHLIGWTIFLILLLLAVSLVSYIMVKRTLPQYDGTVTDNRIGSEAIIYRDSMAVPMIIAKSQEDAAYALGYLHAQERLFQMDIARRAGEGRLSEIFGDKTAPFDLMFRTVGIAGTASESYKRIDTTTRKILIAYSNGVNKFIDEAGGKYPVEFGLLGYEPYKWKPEHSLIIAKMMAWELNLSWWSDVAFAHIIKKIGKEKAAELLPDYPENAPLIIDDRFNRFAEAPLELIKTDREFRKFTGFIGTHIGSNSWAVSGKRSATGKPIIANDPHLAFSAPGKWYFALIRSKEWNAEGFTLPGLPSIVIGKNRNIAWAMTNVMADDADFYIEQIDTINNRYFVDGQWKNLDVRTDSIYIKNKGYHKFVIRHTHRGPIISGIHPYRLINKKSENLQISMRWTGNDFTNELLSSFLLNRANNWREFLAALKYFNVPGQNFIYADKEGNIGYVCAALLPARNNASPTLIYDGTTTNSDWKGYVPYDMMPKLFNPEKGYIASANNKTIKTFPYHISNIWEPSSRIERITQLLNSRGLHTPDDFRNYQTDFVSPYARFLTENLLKGFENVKIKDANLELVLELLRNWDYNMKAGSQTPSIYSAFLYFLIKNTFEDELGPDLIKEYVILANVPYRKIYELLGEDSNPLFDDVTTPRKENKNDILRKSLVDALSYLEINYGKNPVDWQWGKIHSVTFKHMFHGISSLADKLIDIGPFPIGGDGTTVFNTEYSFVTLFDKGDTEYINKEKPFENILGPSMRYIYDFANPDYIKFIMPTGQSGNFISPHYRDMTEMWLDGKYHVVPLNEDEFKEKSVHKLVLKTKETN</sequence>
<evidence type="ECO:0000313" key="6">
    <source>
        <dbReference type="EMBL" id="AFN75014.1"/>
    </source>
</evidence>
<evidence type="ECO:0000256" key="1">
    <source>
        <dbReference type="ARBA" id="ARBA00006586"/>
    </source>
</evidence>
<comment type="cofactor">
    <cofactor evidence="5">
        <name>Ca(2+)</name>
        <dbReference type="ChEBI" id="CHEBI:29108"/>
    </cofactor>
    <text evidence="5">Binds 1 Ca(2+) ion per dimer.</text>
</comment>
<accession>I6ZSL0</accession>
<dbReference type="GO" id="GO:0046872">
    <property type="term" value="F:metal ion binding"/>
    <property type="evidence" value="ECO:0007669"/>
    <property type="project" value="UniProtKB-KW"/>
</dbReference>
<dbReference type="InterPro" id="IPR023343">
    <property type="entry name" value="Penicillin_amidase_dom1"/>
</dbReference>
<keyword evidence="5" id="KW-0479">Metal-binding</keyword>
<dbReference type="PANTHER" id="PTHR34218">
    <property type="entry name" value="PEPTIDASE S45 PENICILLIN AMIDASE"/>
    <property type="match status" value="1"/>
</dbReference>
<dbReference type="MEROPS" id="S45.003"/>
<dbReference type="SUPFAM" id="SSF56235">
    <property type="entry name" value="N-terminal nucleophile aminohydrolases (Ntn hydrolases)"/>
    <property type="match status" value="1"/>
</dbReference>
<dbReference type="eggNOG" id="COG2366">
    <property type="taxonomic scope" value="Bacteria"/>
</dbReference>
<evidence type="ECO:0000256" key="5">
    <source>
        <dbReference type="PIRSR" id="PIRSR001227-2"/>
    </source>
</evidence>
<dbReference type="HOGENOM" id="CLU_011790_0_1_10"/>
<dbReference type="STRING" id="1191523.MROS_1780"/>
<feature type="binding site" evidence="5">
    <location>
        <position position="327"/>
    </location>
    <ligand>
        <name>Ca(2+)</name>
        <dbReference type="ChEBI" id="CHEBI:29108"/>
    </ligand>
</feature>
<dbReference type="InterPro" id="IPR002692">
    <property type="entry name" value="S45"/>
</dbReference>
<evidence type="ECO:0000256" key="4">
    <source>
        <dbReference type="PIRSR" id="PIRSR001227-1"/>
    </source>
</evidence>
<dbReference type="CDD" id="cd03747">
    <property type="entry name" value="Ntn_PGA_like"/>
    <property type="match status" value="1"/>
</dbReference>
<dbReference type="Gene3D" id="1.10.1400.10">
    <property type="match status" value="1"/>
</dbReference>
<dbReference type="EMBL" id="CP003557">
    <property type="protein sequence ID" value="AFN75014.1"/>
    <property type="molecule type" value="Genomic_DNA"/>
</dbReference>
<dbReference type="Proteomes" id="UP000009011">
    <property type="component" value="Chromosome"/>
</dbReference>
<dbReference type="OrthoDB" id="9759796at2"/>
<dbReference type="PANTHER" id="PTHR34218:SF4">
    <property type="entry name" value="ACYL-HOMOSERINE LACTONE ACYLASE QUIP"/>
    <property type="match status" value="1"/>
</dbReference>
<evidence type="ECO:0000313" key="7">
    <source>
        <dbReference type="Proteomes" id="UP000009011"/>
    </source>
</evidence>
<evidence type="ECO:0000256" key="2">
    <source>
        <dbReference type="ARBA" id="ARBA00022801"/>
    </source>
</evidence>
<reference evidence="6 7" key="1">
    <citation type="journal article" date="2013" name="PLoS ONE">
        <title>Genomic analysis of Melioribacter roseus, facultatively anaerobic organotrophic bacterium representing a novel deep lineage within Bacteriodetes/Chlorobi group.</title>
        <authorList>
            <person name="Kadnikov V.V."/>
            <person name="Mardanov A.V."/>
            <person name="Podosokorskaya O.A."/>
            <person name="Gavrilov S.N."/>
            <person name="Kublanov I.V."/>
            <person name="Beletsky A.V."/>
            <person name="Bonch-Osmolovskaya E.A."/>
            <person name="Ravin N.V."/>
        </authorList>
    </citation>
    <scope>NUCLEOTIDE SEQUENCE [LARGE SCALE GENOMIC DNA]</scope>
    <source>
        <strain evidence="7">JCM 17771 / P3M-2</strain>
    </source>
</reference>
<dbReference type="InterPro" id="IPR029055">
    <property type="entry name" value="Ntn_hydrolases_N"/>
</dbReference>
<gene>
    <name evidence="6" type="ordered locus">MROS_1780</name>
</gene>
<organism evidence="6 7">
    <name type="scientific">Melioribacter roseus (strain DSM 23840 / JCM 17771 / VKM B-2668 / P3M-2)</name>
    <dbReference type="NCBI Taxonomy" id="1191523"/>
    <lineage>
        <taxon>Bacteria</taxon>
        <taxon>Pseudomonadati</taxon>
        <taxon>Ignavibacteriota</taxon>
        <taxon>Ignavibacteria</taxon>
        <taxon>Ignavibacteriales</taxon>
        <taxon>Melioribacteraceae</taxon>
        <taxon>Melioribacter</taxon>
    </lineage>
</organism>
<feature type="active site" description="Nucleophile" evidence="4">
    <location>
        <position position="255"/>
    </location>
</feature>
<feature type="binding site" evidence="5">
    <location>
        <position position="330"/>
    </location>
    <ligand>
        <name>Ca(2+)</name>
        <dbReference type="ChEBI" id="CHEBI:29108"/>
    </ligand>
</feature>
<dbReference type="InterPro" id="IPR043146">
    <property type="entry name" value="Penicillin_amidase_N_B-knob"/>
</dbReference>
<protein>
    <submittedName>
        <fullName evidence="6">Peptidase S45 penicillin amidase</fullName>
    </submittedName>
</protein>
<keyword evidence="3" id="KW-0865">Zymogen</keyword>
<proteinExistence type="inferred from homology"/>
<dbReference type="PIRSF" id="PIRSF001227">
    <property type="entry name" value="Pen_acylase"/>
    <property type="match status" value="1"/>
</dbReference>
<keyword evidence="5" id="KW-0106">Calcium</keyword>
<keyword evidence="7" id="KW-1185">Reference proteome</keyword>
<dbReference type="GO" id="GO:0017000">
    <property type="term" value="P:antibiotic biosynthetic process"/>
    <property type="evidence" value="ECO:0007669"/>
    <property type="project" value="InterPro"/>
</dbReference>
<keyword evidence="2" id="KW-0378">Hydrolase</keyword>
<dbReference type="AlphaFoldDB" id="I6ZSL0"/>
<dbReference type="Pfam" id="PF01804">
    <property type="entry name" value="Penicil_amidase"/>
    <property type="match status" value="1"/>
</dbReference>
<evidence type="ECO:0000256" key="3">
    <source>
        <dbReference type="ARBA" id="ARBA00023145"/>
    </source>
</evidence>
<dbReference type="RefSeq" id="WP_014856446.1">
    <property type="nucleotide sequence ID" value="NC_018178.1"/>
</dbReference>